<feature type="active site" description="Glycyl thioester intermediate" evidence="2">
    <location>
        <position position="3651"/>
    </location>
</feature>
<evidence type="ECO:0000313" key="6">
    <source>
        <dbReference type="EMBL" id="PWU89164.1"/>
    </source>
</evidence>
<feature type="domain" description="HECT" evidence="5">
    <location>
        <begin position="3345"/>
        <end position="3687"/>
    </location>
</feature>
<evidence type="ECO:0000256" key="1">
    <source>
        <dbReference type="ARBA" id="ARBA00022786"/>
    </source>
</evidence>
<dbReference type="VEuPathDB" id="TriTrypDB:TcBrA4_0072470"/>
<name>A0A2V2UYN9_TRYCR</name>
<dbReference type="GO" id="GO:0004842">
    <property type="term" value="F:ubiquitin-protein transferase activity"/>
    <property type="evidence" value="ECO:0007669"/>
    <property type="project" value="InterPro"/>
</dbReference>
<dbReference type="Pfam" id="PF00622">
    <property type="entry name" value="SPRY"/>
    <property type="match status" value="3"/>
</dbReference>
<dbReference type="SUPFAM" id="SSF56204">
    <property type="entry name" value="Hect, E3 ligase catalytic domain"/>
    <property type="match status" value="1"/>
</dbReference>
<dbReference type="Gene3D" id="3.30.2410.10">
    <property type="entry name" value="Hect, E3 ligase catalytic domain"/>
    <property type="match status" value="1"/>
</dbReference>
<reference evidence="6 7" key="1">
    <citation type="journal article" date="2018" name="Microb. Genom.">
        <title>Expanding an expanded genome: long-read sequencing of Trypanosoma cruzi.</title>
        <authorList>
            <person name="Berna L."/>
            <person name="Rodriguez M."/>
            <person name="Chiribao M.L."/>
            <person name="Parodi-Talice A."/>
            <person name="Pita S."/>
            <person name="Rijo G."/>
            <person name="Alvarez-Valin F."/>
            <person name="Robello C."/>
        </authorList>
    </citation>
    <scope>NUCLEOTIDE SEQUENCE [LARGE SCALE GENOMIC DNA]</scope>
    <source>
        <strain evidence="6 7">Dm28c</strain>
    </source>
</reference>
<keyword evidence="6" id="KW-0436">Ligase</keyword>
<dbReference type="Gene3D" id="2.60.120.920">
    <property type="match status" value="3"/>
</dbReference>
<feature type="domain" description="B30.2/SPRY" evidence="4">
    <location>
        <begin position="2726"/>
        <end position="2922"/>
    </location>
</feature>
<dbReference type="InterPro" id="IPR043136">
    <property type="entry name" value="B30.2/SPRY_sf"/>
</dbReference>
<dbReference type="GO" id="GO:0016874">
    <property type="term" value="F:ligase activity"/>
    <property type="evidence" value="ECO:0007669"/>
    <property type="project" value="UniProtKB-KW"/>
</dbReference>
<feature type="domain" description="B30.2/SPRY" evidence="4">
    <location>
        <begin position="1436"/>
        <end position="1618"/>
    </location>
</feature>
<evidence type="ECO:0000256" key="3">
    <source>
        <dbReference type="SAM" id="MobiDB-lite"/>
    </source>
</evidence>
<feature type="region of interest" description="Disordered" evidence="3">
    <location>
        <begin position="3685"/>
        <end position="3716"/>
    </location>
</feature>
<dbReference type="Gene3D" id="3.30.2160.10">
    <property type="entry name" value="Hect, E3 ligase catalytic domain"/>
    <property type="match status" value="1"/>
</dbReference>
<dbReference type="SUPFAM" id="SSF49899">
    <property type="entry name" value="Concanavalin A-like lectins/glucanases"/>
    <property type="match status" value="5"/>
</dbReference>
<dbReference type="InterPro" id="IPR035983">
    <property type="entry name" value="Hect_E3_ubiquitin_ligase"/>
</dbReference>
<dbReference type="CDD" id="cd11709">
    <property type="entry name" value="SPRY"/>
    <property type="match status" value="1"/>
</dbReference>
<dbReference type="VEuPathDB" id="TriTrypDB:TCSYLVIO_004636"/>
<dbReference type="VEuPathDB" id="TriTrypDB:C3747_216g44"/>
<dbReference type="EMBL" id="PRFA01000063">
    <property type="protein sequence ID" value="PWU89164.1"/>
    <property type="molecule type" value="Genomic_DNA"/>
</dbReference>
<dbReference type="Pfam" id="PF00632">
    <property type="entry name" value="HECT"/>
    <property type="match status" value="1"/>
</dbReference>
<evidence type="ECO:0000259" key="4">
    <source>
        <dbReference type="PROSITE" id="PS50188"/>
    </source>
</evidence>
<dbReference type="PANTHER" id="PTHR46654:SF1">
    <property type="entry name" value="E3 UBIQUITIN-PROTEIN LIGASE HECTD3"/>
    <property type="match status" value="1"/>
</dbReference>
<dbReference type="GO" id="GO:0005737">
    <property type="term" value="C:cytoplasm"/>
    <property type="evidence" value="ECO:0007669"/>
    <property type="project" value="TreeGrafter"/>
</dbReference>
<sequence>MEEDLSDWGLLSIADILDFDFLRKNEALSSIVITLKDCEIPLLPCEPSYAVKYVQMLIKNSKYNAENRHSNFEEMDRFRSVKLKRSLAASELIRERLLGAIESFALTVQKETHKPSFLQSVVHLGSIVCPDIGSFCDALIEGAEAMALRGVSSKKDIGSCVEVLQLFRSRIDISVLTEEQKRRLFFAEFSLALRSERLGVVVNCLLQKSTKDALRGKYCPPPLEHRVSFVKAKTDGFLTRTCELPFPIHSAQVNCFPSDEKLVVCSGNRGCVFDQLGMMGTRFKLREEFEVSMEKNTRIILCNEKELFLANRIPSALGNICYSIQKLDCVSGRLLKKTKILFLFDDCLVASRDVVFDIYGSILSCLVCSESSRISNSKCHLIQKDLDIIFSVDNHQFHVTSQCALTRGQGLWHSTKKCYYFSKGNALSIGRVTLKENFHPFTLEMWVYPCNALENQSVLSLGDKSLDEVLIEIEPTPEGVLWRGGSRTPHLGASFVTFSVPGKLAFFQRWWHVALLFKGNSWELWVNDAIVSRAPALVSPEALIDVECVLGKSFVGCLAEVRIWNCCRTPVQLARDSRRSLTTIEPTLFGYFPLDESEGDVIADYASNGSHALLHHGQATWLLVDHFPIFPLNIVRCIDDFAPIAWRESSGILFLSSCPGYIALAVPTEGPSLTICEYTTYDFRLVFQARVELPIRTPLKGMAYNALRHSLVCYASTAEHPKRLLIWELHQQHYFPFLRKDAYDNILECERDLLTQCAMYAKRLVGAERCLVDQLSWSVQVPGLVVDTSDGLISSLLRFIHIVWMDQKDHEYTRQLYALLHANLLCRVENQREGLMKEIGDLFPDAQALINAAQECGEAPNARAELLRLSFQESFFDSGLLSMTCRCLLSEKSRLAFLKNQAGRGRLTEMKDMLFRSLLEYYGSLQASSLLLNNAENAQLFCSSLMAEEVFQVDRWLGGNGKALEAIKRTSHSLEVFQEILLAKVVEKSQGEFCTFLTTYAKLLLRTSERIMEMFSKALRKNPELYLCNLITCIEFSAVGALLPSFTVALPLLPTIIQAACLPFLKSCREALFTLTDTIPRSEKLPYELGVALTSALCRIGCSLLVSSDVVTSEVELKYLHLLWGGIRKSGSERDAIIKNLQQGVGSISRVVDELHKDDPGALIVLRDDRLVKLERLLMAAFCALLIPTESLRHATKQTLAPMFRYIHNMRALVLSKRQEDRESLDVLEERAKLLARFEPICGVRTEEPPQIKNSTRDTSPQRKWKRFFQTWKALRVLKTKMPQQRETESGEPGAVILQFLWDKNLERESVERLVVQQTQRAHYRLSGMLLLRQLIEETRASDTLARIVLPVLAKTFTGWHYSDDVQCCSKGDFLRLHGAFFQLLELVVFNVKSGVRDVWTDVFLSLLTSELRVIDFRRVRSDVTTTLCFLWKFENRKTTGIPHLNVSIPESMRNTLLSPSGAAPTLVIGRSGFTMKGLGGRGTCVVSSEWSLGKKNVPYYFEVLIVDMYPGGSCCVGLGPSDYSVSRLPGWDSESYALQSEEGTLHESNTLGRPIGCTFCIGDVMGCGWNTETREIYWTKNGKDIVASVEVLQHQLHPLIGMCGKGLIKVNFGAERFLFDKVPGIKSIRRPLGENAWDVFRVFSLRASLGLVELCSGLRTHSADSIEGLRAVVEQCIECSCAEMERTLFLSMSESFVISLSSHLITLAKVLVSAKDDELTPCVQRVVMVLQRITHHTFQGAAWSSKLRCVLLKTWFTFMNLVNPNTITEDDKLPGFLDTLLAMGREIEWAVLQCPGASSESRPAVEAWTALAFLQYMNSDDPPHRWREELHKWIMQNLEGTKDKVNTSLALRILFGAPRLLVPGDRVVVQKSRHTKITAILIDYSLDDETCEIIENEEKRQTISLRQTDITTEDDAVTFPQTGNKFHERQMHQVLCLAERIWSDTAVDNGLTGTTLRCKILSILWRCVRKGVLVAPSEILPILAKFCDNGENFSEEHTVLAQERLVIEHCLLGRALGGSTGGGNAVDNVVVGGNDNRESRTRLAQELSMRGYNLDLCFLALDETNNDIQLALQLLGDHHGDFMSARRRTASSSSEDEEMTSDDAEMDAAEYDLHVLFPAESEDGMDEDVSVDHCDPSLSEGIRFLGGYICVTGERPLGHKFTLDMHLYLFESSAMQVVLHQKAITGGWRLVAHIQNSFFYCGWMRVGDSVSSLCKFPIQYTDTLRWIQLTMVQDGTTFSLYKGGVFQSEMIFTHRCALLENELFFGGSSESDDTHFNGGMKSVQMFATALTKEEVNNLVSMKTADIVSHHLLSLECASDNIKAISRGTAYNANVTVMGAVTWFEHSEVGGRPNDFCQHEIDFTTQNGEDGIFTVDTANESSSFTTLWRRRKDQRKDHLLASIIKLDRQLACYYAVAILTQMMCLTPNVAIFFTREQVRNMVRLTLNSLDADLLESLTATLKKLSGSKDGNLVNYAIEELVEVVQREQKMLVFESSHPFKSTSETAHEVYVPGRRAYELYFDSRCSSSSVLVTLYSDHTLSSIIAQTPGYALNTLLIRAPRFFFDVRMDATTPQWGYKVAVLYDASVPRSASRLLRSTLSAVISRGISNVEFLKTSVCLEGLANASRMNIGTTRRIILSCLTDLFIHGAEHIEPMPHVARMHDLRRMAERLFRRTIGSQHLQSRFVQSVAEFYVALKDAEHCWRVIGDERVRVFDEVYDAAVDTESFMQKRLEQRNLYRRREGMRVTIEKVLHPESLRIGVNPNKTILAWSERSGSSVVADVPLGSGKWYFEVRMMATGDVFIGVLPSRLHDWADAPALETYLAFNGKTGVFHGVNDPTVAPRRIWKAKDYVGVVFDGVEKKCSFFVNGYETGLSFCFAENGAEAVSAAGAHLQDELDMSYYPFFVLEEEEGITINFGGAHFEFESPRDCFPLDPANLTLGTLIPYNQLRAFHDLATYIASAGRTSLPTFFHEEANPFDGSTERFGPPHVSLLSSVGVQINLLLVRNTGTRFATVRANCRVSGGKWYYEVTLRSQGLIQIGWASSDEPQTGGVGDTSTSWSIDLFRRLKWHDGKSEPLTASRRWVVGDIIGCALDLVEKKMLFLCNGRPLCDNTLNDSTFAGLPTMLTYEPAVSLRAGNEVLFNFGSSSFKYKPEGFCALGVPDSWNERMDAFYSTLRPSTTLLRLRVLRDMWLSADDSAIRDKLKPYFFVVDAIQQYCRREGKSFAQITEEVCTEIFRDLPISAQEAWKAYMVLVAFSRVSQAVIPFLHLDTRHPNISTKLFLACRSLLFASLRNEMVDDILRVTNVRSENLRVSINRLKARANKNSWMSSVFGQTFSLLADQHPRIFRTNKRFWGVVFLGEGSEDVGGPFREHIGEMCRELMSTALPLFVPTANNVHNTGTYRDAFVPAASATGTAELAAFVFIGQLMGGAMRSNEPLSLFFPPIIWKFLCFYPIEESDVDDVDRICLQCIREFRGLRNRVGSGDMFDEVFDAETFTTRLSDGSVKELIPGGSSTRVTLERCEEYADALSSARIGEYTRQLEKIRDGLMNVIPETVLCLLTPSELEFRICGKPDYTVGELREGAVYEGLTSDDRRVQFLWQALEEATPLQRRLFLRFVSGRDRLPVKLRVLPLSSPGDADSVLPRAATCFFALELPDYSSVEVLKAKLYYSIENCADIDTDFNPREVDESESPQLMVGLEDTRQEEMDSTTLSD</sequence>
<dbReference type="VEuPathDB" id="TriTrypDB:TcCLB.508231.60"/>
<dbReference type="SMART" id="SM00449">
    <property type="entry name" value="SPRY"/>
    <property type="match status" value="3"/>
</dbReference>
<dbReference type="SMART" id="SM00119">
    <property type="entry name" value="HECTc"/>
    <property type="match status" value="1"/>
</dbReference>
<dbReference type="PROSITE" id="PS50188">
    <property type="entry name" value="B302_SPRY"/>
    <property type="match status" value="3"/>
</dbReference>
<dbReference type="VEuPathDB" id="TriTrypDB:C4B63_63g98"/>
<dbReference type="InterPro" id="IPR042469">
    <property type="entry name" value="HECTD3"/>
</dbReference>
<dbReference type="VEuPathDB" id="TriTrypDB:TcBrA4_0074680"/>
<dbReference type="Proteomes" id="UP000246121">
    <property type="component" value="Unassembled WGS sequence"/>
</dbReference>
<dbReference type="InterPro" id="IPR013320">
    <property type="entry name" value="ConA-like_dom_sf"/>
</dbReference>
<dbReference type="Gene3D" id="3.90.1750.10">
    <property type="entry name" value="Hect, E3 ligase catalytic domains"/>
    <property type="match status" value="1"/>
</dbReference>
<dbReference type="Pfam" id="PF13385">
    <property type="entry name" value="Laminin_G_3"/>
    <property type="match status" value="1"/>
</dbReference>
<dbReference type="VEuPathDB" id="TriTrypDB:TcCL_NonESM09198"/>
<dbReference type="InterPro" id="IPR001870">
    <property type="entry name" value="B30.2/SPRY"/>
</dbReference>
<dbReference type="InterPro" id="IPR000569">
    <property type="entry name" value="HECT_dom"/>
</dbReference>
<dbReference type="PROSITE" id="PS50237">
    <property type="entry name" value="HECT"/>
    <property type="match status" value="1"/>
</dbReference>
<evidence type="ECO:0000256" key="2">
    <source>
        <dbReference type="PROSITE-ProRule" id="PRU00104"/>
    </source>
</evidence>
<evidence type="ECO:0000313" key="7">
    <source>
        <dbReference type="Proteomes" id="UP000246121"/>
    </source>
</evidence>
<dbReference type="InterPro" id="IPR044736">
    <property type="entry name" value="Gid1/RanBPM/SPLA_SPRY"/>
</dbReference>
<organism evidence="6 7">
    <name type="scientific">Trypanosoma cruzi</name>
    <dbReference type="NCBI Taxonomy" id="5693"/>
    <lineage>
        <taxon>Eukaryota</taxon>
        <taxon>Discoba</taxon>
        <taxon>Euglenozoa</taxon>
        <taxon>Kinetoplastea</taxon>
        <taxon>Metakinetoplastina</taxon>
        <taxon>Trypanosomatida</taxon>
        <taxon>Trypanosomatidae</taxon>
        <taxon>Trypanosoma</taxon>
        <taxon>Schizotrypanum</taxon>
    </lineage>
</organism>
<comment type="caution">
    <text evidence="6">The sequence shown here is derived from an EMBL/GenBank/DDBJ whole genome shotgun (WGS) entry which is preliminary data.</text>
</comment>
<dbReference type="Gene3D" id="2.60.120.200">
    <property type="match status" value="2"/>
</dbReference>
<dbReference type="VEuPathDB" id="TriTrypDB:TcCLB.507099.40"/>
<dbReference type="VEuPathDB" id="TriTrypDB:ECC02_000461"/>
<dbReference type="VEuPathDB" id="TriTrypDB:TCDM_08158"/>
<dbReference type="CDD" id="cd12885">
    <property type="entry name" value="SPRY_RanBP_like"/>
    <property type="match status" value="1"/>
</dbReference>
<dbReference type="VEuPathDB" id="TriTrypDB:BCY84_11359"/>
<keyword evidence="1 2" id="KW-0833">Ubl conjugation pathway</keyword>
<dbReference type="PANTHER" id="PTHR46654">
    <property type="entry name" value="E3 UBIQUITIN-PROTEIN LIGASE HECTD3"/>
    <property type="match status" value="1"/>
</dbReference>
<dbReference type="VEuPathDB" id="TriTrypDB:TcYC6_0103200"/>
<gene>
    <name evidence="6" type="ORF">C4B63_63g98</name>
</gene>
<accession>A0A2V2UYN9</accession>
<dbReference type="VEuPathDB" id="TriTrypDB:Tc_MARK_3432"/>
<proteinExistence type="predicted"/>
<dbReference type="InterPro" id="IPR003877">
    <property type="entry name" value="SPRY_dom"/>
</dbReference>
<dbReference type="VEuPathDB" id="TriTrypDB:TcCL_NonESM09199"/>
<dbReference type="VEuPathDB" id="TriTrypDB:TCDM_08157"/>
<protein>
    <submittedName>
        <fullName evidence="6">Putative ubiquitin-protein ligase</fullName>
    </submittedName>
</protein>
<feature type="domain" description="B30.2/SPRY" evidence="4">
    <location>
        <begin position="2963"/>
        <end position="3150"/>
    </location>
</feature>
<evidence type="ECO:0000259" key="5">
    <source>
        <dbReference type="PROSITE" id="PS50237"/>
    </source>
</evidence>
<dbReference type="VEuPathDB" id="TriTrypDB:TcCL_NonESM09197"/>
<dbReference type="VEuPathDB" id="TriTrypDB:TcCL_NonESM09200"/>
<dbReference type="VEuPathDB" id="TriTrypDB:TcG_08276"/>